<dbReference type="InParanoid" id="A0A0P0Y403"/>
<name>A0A0P0Y403_ORYSJ</name>
<organism evidence="2 3">
    <name type="scientific">Oryza sativa subsp. japonica</name>
    <name type="common">Rice</name>
    <dbReference type="NCBI Taxonomy" id="39947"/>
    <lineage>
        <taxon>Eukaryota</taxon>
        <taxon>Viridiplantae</taxon>
        <taxon>Streptophyta</taxon>
        <taxon>Embryophyta</taxon>
        <taxon>Tracheophyta</taxon>
        <taxon>Spermatophyta</taxon>
        <taxon>Magnoliopsida</taxon>
        <taxon>Liliopsida</taxon>
        <taxon>Poales</taxon>
        <taxon>Poaceae</taxon>
        <taxon>BOP clade</taxon>
        <taxon>Oryzoideae</taxon>
        <taxon>Oryzeae</taxon>
        <taxon>Oryzinae</taxon>
        <taxon>Oryza</taxon>
        <taxon>Oryza sativa</taxon>
    </lineage>
</organism>
<feature type="region of interest" description="Disordered" evidence="1">
    <location>
        <begin position="261"/>
        <end position="293"/>
    </location>
</feature>
<evidence type="ECO:0000313" key="2">
    <source>
        <dbReference type="EMBL" id="BAT14756.1"/>
    </source>
</evidence>
<sequence length="293" mass="31509">MVGLTVGGPGDEAAGAVRHVEGAGREGELDGAEDADERRDAALQRELHLRLVRVPRRERHGDHPPRVQVRAQARHAAAGVEDGADGAVGEGDDGGELVDVLVGAAGELGAAAGEAEEAALVSHPVLHRLLHGEALVRRVRERHVVAAPRPRERRHVPRRRRHQAPQPLAVAGAVPLPVHHVLPREPHRALLVVARRVVRHRRRARRELRRRRRHGLVLHAGAAVVRLEAQPHAAAGRRLPVHGHGDAVALAVAAALPRAEQVEEAAEADGDHHGERAPPPVLRRPAAALDRHG</sequence>
<feature type="region of interest" description="Disordered" evidence="1">
    <location>
        <begin position="1"/>
        <end position="37"/>
    </location>
</feature>
<feature type="non-terminal residue" evidence="2">
    <location>
        <position position="1"/>
    </location>
</feature>
<proteinExistence type="predicted"/>
<reference evidence="2 3" key="2">
    <citation type="journal article" date="2013" name="Plant Cell Physiol.">
        <title>Rice Annotation Project Database (RAP-DB): an integrative and interactive database for rice genomics.</title>
        <authorList>
            <person name="Sakai H."/>
            <person name="Lee S.S."/>
            <person name="Tanaka T."/>
            <person name="Numa H."/>
            <person name="Kim J."/>
            <person name="Kawahara Y."/>
            <person name="Wakimoto H."/>
            <person name="Yang C.C."/>
            <person name="Iwamoto M."/>
            <person name="Abe T."/>
            <person name="Yamada Y."/>
            <person name="Muto A."/>
            <person name="Inokuchi H."/>
            <person name="Ikemura T."/>
            <person name="Matsumoto T."/>
            <person name="Sasaki T."/>
            <person name="Itoh T."/>
        </authorList>
    </citation>
    <scope>NUCLEOTIDE SEQUENCE [LARGE SCALE GENOMIC DNA]</scope>
    <source>
        <strain evidence="3">cv. Nipponbare</strain>
    </source>
</reference>
<evidence type="ECO:0000313" key="3">
    <source>
        <dbReference type="Proteomes" id="UP000059680"/>
    </source>
</evidence>
<feature type="compositionally biased region" description="Basic and acidic residues" evidence="1">
    <location>
        <begin position="18"/>
        <end position="28"/>
    </location>
</feature>
<evidence type="ECO:0000256" key="1">
    <source>
        <dbReference type="SAM" id="MobiDB-lite"/>
    </source>
</evidence>
<dbReference type="EMBL" id="AP014967">
    <property type="protein sequence ID" value="BAT14756.1"/>
    <property type="molecule type" value="Genomic_DNA"/>
</dbReference>
<feature type="compositionally biased region" description="Gly residues" evidence="1">
    <location>
        <begin position="1"/>
        <end position="10"/>
    </location>
</feature>
<dbReference type="Proteomes" id="UP000059680">
    <property type="component" value="Chromosome 11"/>
</dbReference>
<gene>
    <name evidence="2" type="ordered locus">Os11g0601650</name>
    <name evidence="2" type="ORF">OSNPB_110601650</name>
</gene>
<dbReference type="Gramene" id="Os11t0601650-00">
    <property type="protein sequence ID" value="Os11t0601650-00"/>
    <property type="gene ID" value="Os11g0601650"/>
</dbReference>
<dbReference type="PaxDb" id="39947-A0A0P0Y403"/>
<feature type="compositionally biased region" description="Low complexity" evidence="1">
    <location>
        <begin position="283"/>
        <end position="293"/>
    </location>
</feature>
<dbReference type="STRING" id="39947.A0A0P0Y403"/>
<protein>
    <submittedName>
        <fullName evidence="2">Os11g0601650 protein</fullName>
    </submittedName>
</protein>
<reference evidence="3" key="1">
    <citation type="journal article" date="2005" name="Nature">
        <title>The map-based sequence of the rice genome.</title>
        <authorList>
            <consortium name="International rice genome sequencing project (IRGSP)"/>
            <person name="Matsumoto T."/>
            <person name="Wu J."/>
            <person name="Kanamori H."/>
            <person name="Katayose Y."/>
            <person name="Fujisawa M."/>
            <person name="Namiki N."/>
            <person name="Mizuno H."/>
            <person name="Yamamoto K."/>
            <person name="Antonio B.A."/>
            <person name="Baba T."/>
            <person name="Sakata K."/>
            <person name="Nagamura Y."/>
            <person name="Aoki H."/>
            <person name="Arikawa K."/>
            <person name="Arita K."/>
            <person name="Bito T."/>
            <person name="Chiden Y."/>
            <person name="Fujitsuka N."/>
            <person name="Fukunaka R."/>
            <person name="Hamada M."/>
            <person name="Harada C."/>
            <person name="Hayashi A."/>
            <person name="Hijishita S."/>
            <person name="Honda M."/>
            <person name="Hosokawa S."/>
            <person name="Ichikawa Y."/>
            <person name="Idonuma A."/>
            <person name="Iijima M."/>
            <person name="Ikeda M."/>
            <person name="Ikeno M."/>
            <person name="Ito K."/>
            <person name="Ito S."/>
            <person name="Ito T."/>
            <person name="Ito Y."/>
            <person name="Ito Y."/>
            <person name="Iwabuchi A."/>
            <person name="Kamiya K."/>
            <person name="Karasawa W."/>
            <person name="Kurita K."/>
            <person name="Katagiri S."/>
            <person name="Kikuta A."/>
            <person name="Kobayashi H."/>
            <person name="Kobayashi N."/>
            <person name="Machita K."/>
            <person name="Maehara T."/>
            <person name="Masukawa M."/>
            <person name="Mizubayashi T."/>
            <person name="Mukai Y."/>
            <person name="Nagasaki H."/>
            <person name="Nagata Y."/>
            <person name="Naito S."/>
            <person name="Nakashima M."/>
            <person name="Nakama Y."/>
            <person name="Nakamichi Y."/>
            <person name="Nakamura M."/>
            <person name="Meguro A."/>
            <person name="Negishi M."/>
            <person name="Ohta I."/>
            <person name="Ohta T."/>
            <person name="Okamoto M."/>
            <person name="Ono N."/>
            <person name="Saji S."/>
            <person name="Sakaguchi M."/>
            <person name="Sakai K."/>
            <person name="Shibata M."/>
            <person name="Shimokawa T."/>
            <person name="Song J."/>
            <person name="Takazaki Y."/>
            <person name="Terasawa K."/>
            <person name="Tsugane M."/>
            <person name="Tsuji K."/>
            <person name="Ueda S."/>
            <person name="Waki K."/>
            <person name="Yamagata H."/>
            <person name="Yamamoto M."/>
            <person name="Yamamoto S."/>
            <person name="Yamane H."/>
            <person name="Yoshiki S."/>
            <person name="Yoshihara R."/>
            <person name="Yukawa K."/>
            <person name="Zhong H."/>
            <person name="Yano M."/>
            <person name="Yuan Q."/>
            <person name="Ouyang S."/>
            <person name="Liu J."/>
            <person name="Jones K.M."/>
            <person name="Gansberger K."/>
            <person name="Moffat K."/>
            <person name="Hill J."/>
            <person name="Bera J."/>
            <person name="Fadrosh D."/>
            <person name="Jin S."/>
            <person name="Johri S."/>
            <person name="Kim M."/>
            <person name="Overton L."/>
            <person name="Reardon M."/>
            <person name="Tsitrin T."/>
            <person name="Vuong H."/>
            <person name="Weaver B."/>
            <person name="Ciecko A."/>
            <person name="Tallon L."/>
            <person name="Jackson J."/>
            <person name="Pai G."/>
            <person name="Aken S.V."/>
            <person name="Utterback T."/>
            <person name="Reidmuller S."/>
            <person name="Feldblyum T."/>
            <person name="Hsiao J."/>
            <person name="Zismann V."/>
            <person name="Iobst S."/>
            <person name="de Vazeille A.R."/>
            <person name="Buell C.R."/>
            <person name="Ying K."/>
            <person name="Li Y."/>
            <person name="Lu T."/>
            <person name="Huang Y."/>
            <person name="Zhao Q."/>
            <person name="Feng Q."/>
            <person name="Zhang L."/>
            <person name="Zhu J."/>
            <person name="Weng Q."/>
            <person name="Mu J."/>
            <person name="Lu Y."/>
            <person name="Fan D."/>
            <person name="Liu Y."/>
            <person name="Guan J."/>
            <person name="Zhang Y."/>
            <person name="Yu S."/>
            <person name="Liu X."/>
            <person name="Zhang Y."/>
            <person name="Hong G."/>
            <person name="Han B."/>
            <person name="Choisne N."/>
            <person name="Demange N."/>
            <person name="Orjeda G."/>
            <person name="Samain S."/>
            <person name="Cattolico L."/>
            <person name="Pelletier E."/>
            <person name="Couloux A."/>
            <person name="Segurens B."/>
            <person name="Wincker P."/>
            <person name="D'Hont A."/>
            <person name="Scarpelli C."/>
            <person name="Weissenbach J."/>
            <person name="Salanoubat M."/>
            <person name="Quetier F."/>
            <person name="Yu Y."/>
            <person name="Kim H.R."/>
            <person name="Rambo T."/>
            <person name="Currie J."/>
            <person name="Collura K."/>
            <person name="Luo M."/>
            <person name="Yang T."/>
            <person name="Ammiraju J.S.S."/>
            <person name="Engler F."/>
            <person name="Soderlund C."/>
            <person name="Wing R.A."/>
            <person name="Palmer L.E."/>
            <person name="de la Bastide M."/>
            <person name="Spiegel L."/>
            <person name="Nascimento L."/>
            <person name="Zutavern T."/>
            <person name="O'Shaughnessy A."/>
            <person name="Dike S."/>
            <person name="Dedhia N."/>
            <person name="Preston R."/>
            <person name="Balija V."/>
            <person name="McCombie W.R."/>
            <person name="Chow T."/>
            <person name="Chen H."/>
            <person name="Chung M."/>
            <person name="Chen C."/>
            <person name="Shaw J."/>
            <person name="Wu H."/>
            <person name="Hsiao K."/>
            <person name="Chao Y."/>
            <person name="Chu M."/>
            <person name="Cheng C."/>
            <person name="Hour A."/>
            <person name="Lee P."/>
            <person name="Lin S."/>
            <person name="Lin Y."/>
            <person name="Liou J."/>
            <person name="Liu S."/>
            <person name="Hsing Y."/>
            <person name="Raghuvanshi S."/>
            <person name="Mohanty A."/>
            <person name="Bharti A.K."/>
            <person name="Gaur A."/>
            <person name="Gupta V."/>
            <person name="Kumar D."/>
            <person name="Ravi V."/>
            <person name="Vij S."/>
            <person name="Kapur A."/>
            <person name="Khurana P."/>
            <person name="Khurana P."/>
            <person name="Khurana J.P."/>
            <person name="Tyagi A.K."/>
            <person name="Gaikwad K."/>
            <person name="Singh A."/>
            <person name="Dalal V."/>
            <person name="Srivastava S."/>
            <person name="Dixit A."/>
            <person name="Pal A.K."/>
            <person name="Ghazi I.A."/>
            <person name="Yadav M."/>
            <person name="Pandit A."/>
            <person name="Bhargava A."/>
            <person name="Sureshbabu K."/>
            <person name="Batra K."/>
            <person name="Sharma T.R."/>
            <person name="Mohapatra T."/>
            <person name="Singh N.K."/>
            <person name="Messing J."/>
            <person name="Nelson A.B."/>
            <person name="Fuks G."/>
            <person name="Kavchok S."/>
            <person name="Keizer G."/>
            <person name="Linton E."/>
            <person name="Llaca V."/>
            <person name="Song R."/>
            <person name="Tanyolac B."/>
            <person name="Young S."/>
            <person name="Ho-Il K."/>
            <person name="Hahn J.H."/>
            <person name="Sangsakoo G."/>
            <person name="Vanavichit A."/>
            <person name="de Mattos Luiz.A.T."/>
            <person name="Zimmer P.D."/>
            <person name="Malone G."/>
            <person name="Dellagostin O."/>
            <person name="de Oliveira A.C."/>
            <person name="Bevan M."/>
            <person name="Bancroft I."/>
            <person name="Minx P."/>
            <person name="Cordum H."/>
            <person name="Wilson R."/>
            <person name="Cheng Z."/>
            <person name="Jin W."/>
            <person name="Jiang J."/>
            <person name="Leong S.A."/>
            <person name="Iwama H."/>
            <person name="Gojobori T."/>
            <person name="Itoh T."/>
            <person name="Niimura Y."/>
            <person name="Fujii Y."/>
            <person name="Habara T."/>
            <person name="Sakai H."/>
            <person name="Sato Y."/>
            <person name="Wilson G."/>
            <person name="Kumar K."/>
            <person name="McCouch S."/>
            <person name="Juretic N."/>
            <person name="Hoen D."/>
            <person name="Wright S."/>
            <person name="Bruskiewich R."/>
            <person name="Bureau T."/>
            <person name="Miyao A."/>
            <person name="Hirochika H."/>
            <person name="Nishikawa T."/>
            <person name="Kadowaki K."/>
            <person name="Sugiura M."/>
            <person name="Burr B."/>
            <person name="Sasaki T."/>
        </authorList>
    </citation>
    <scope>NUCLEOTIDE SEQUENCE [LARGE SCALE GENOMIC DNA]</scope>
    <source>
        <strain evidence="3">cv. Nipponbare</strain>
    </source>
</reference>
<keyword evidence="3" id="KW-1185">Reference proteome</keyword>
<dbReference type="AlphaFoldDB" id="A0A0P0Y403"/>
<reference evidence="2 3" key="3">
    <citation type="journal article" date="2013" name="Rice">
        <title>Improvement of the Oryza sativa Nipponbare reference genome using next generation sequence and optical map data.</title>
        <authorList>
            <person name="Kawahara Y."/>
            <person name="de la Bastide M."/>
            <person name="Hamilton J.P."/>
            <person name="Kanamori H."/>
            <person name="McCombie W.R."/>
            <person name="Ouyang S."/>
            <person name="Schwartz D.C."/>
            <person name="Tanaka T."/>
            <person name="Wu J."/>
            <person name="Zhou S."/>
            <person name="Childs K.L."/>
            <person name="Davidson R.M."/>
            <person name="Lin H."/>
            <person name="Quesada-Ocampo L."/>
            <person name="Vaillancourt B."/>
            <person name="Sakai H."/>
            <person name="Lee S.S."/>
            <person name="Kim J."/>
            <person name="Numa H."/>
            <person name="Itoh T."/>
            <person name="Buell C.R."/>
            <person name="Matsumoto T."/>
        </authorList>
    </citation>
    <scope>NUCLEOTIDE SEQUENCE [LARGE SCALE GENOMIC DNA]</scope>
    <source>
        <strain evidence="3">cv. Nipponbare</strain>
    </source>
</reference>
<accession>A0A0P0Y403</accession>